<evidence type="ECO:0000256" key="6">
    <source>
        <dbReference type="ARBA" id="ARBA00023136"/>
    </source>
</evidence>
<dbReference type="InterPro" id="IPR013525">
    <property type="entry name" value="ABC2_TM"/>
</dbReference>
<dbReference type="Pfam" id="PF00005">
    <property type="entry name" value="ABC_tran"/>
    <property type="match status" value="1"/>
</dbReference>
<feature type="transmembrane region" description="Helical" evidence="7">
    <location>
        <begin position="387"/>
        <end position="412"/>
    </location>
</feature>
<evidence type="ECO:0000256" key="7">
    <source>
        <dbReference type="SAM" id="Phobius"/>
    </source>
</evidence>
<organism evidence="9 10">
    <name type="scientific">Odontophorus gujanensis</name>
    <name type="common">marbled wood quail</name>
    <dbReference type="NCBI Taxonomy" id="886794"/>
    <lineage>
        <taxon>Eukaryota</taxon>
        <taxon>Metazoa</taxon>
        <taxon>Chordata</taxon>
        <taxon>Craniata</taxon>
        <taxon>Vertebrata</taxon>
        <taxon>Euteleostomi</taxon>
        <taxon>Archelosauria</taxon>
        <taxon>Archosauria</taxon>
        <taxon>Dinosauria</taxon>
        <taxon>Saurischia</taxon>
        <taxon>Theropoda</taxon>
        <taxon>Coelurosauria</taxon>
        <taxon>Aves</taxon>
        <taxon>Neognathae</taxon>
        <taxon>Galloanserae</taxon>
        <taxon>Galliformes</taxon>
        <taxon>Odontophoridae</taxon>
        <taxon>Odontophorus</taxon>
    </lineage>
</organism>
<evidence type="ECO:0000313" key="10">
    <source>
        <dbReference type="Proteomes" id="UP000522663"/>
    </source>
</evidence>
<gene>
    <name evidence="9" type="primary">Abcg4</name>
    <name evidence="9" type="ORF">ODOGUJ_R14346</name>
</gene>
<keyword evidence="4 7" id="KW-0812">Transmembrane</keyword>
<dbReference type="PANTHER" id="PTHR48041:SF75">
    <property type="entry name" value="ATP-BINDING CASSETTE SUB-FAMILY G MEMBER 4"/>
    <property type="match status" value="1"/>
</dbReference>
<evidence type="ECO:0000259" key="8">
    <source>
        <dbReference type="PROSITE" id="PS50893"/>
    </source>
</evidence>
<feature type="non-terminal residue" evidence="9">
    <location>
        <position position="1"/>
    </location>
</feature>
<evidence type="ECO:0000256" key="3">
    <source>
        <dbReference type="ARBA" id="ARBA00022448"/>
    </source>
</evidence>
<evidence type="ECO:0000256" key="1">
    <source>
        <dbReference type="ARBA" id="ARBA00004141"/>
    </source>
</evidence>
<feature type="transmembrane region" description="Helical" evidence="7">
    <location>
        <begin position="537"/>
        <end position="559"/>
    </location>
</feature>
<dbReference type="InterPro" id="IPR017871">
    <property type="entry name" value="ABC_transporter-like_CS"/>
</dbReference>
<keyword evidence="5 7" id="KW-1133">Transmembrane helix</keyword>
<dbReference type="InterPro" id="IPR043926">
    <property type="entry name" value="ABCG_dom"/>
</dbReference>
<dbReference type="PANTHER" id="PTHR48041">
    <property type="entry name" value="ABC TRANSPORTER G FAMILY MEMBER 28"/>
    <property type="match status" value="1"/>
</dbReference>
<dbReference type="GO" id="GO:0016887">
    <property type="term" value="F:ATP hydrolysis activity"/>
    <property type="evidence" value="ECO:0007669"/>
    <property type="project" value="InterPro"/>
</dbReference>
<sequence length="567" mass="63422">SGAGGCVISSLSCRETGMKGQILVNGRPRDLRTFRKMSCYIMQDDMLLPHLTVLEAMMVSANLKLSEKQEVKKELVNEILTALGLLECSYTRTISLSGGQRKRLAIALELVNNPPVMFFDEPTSGLDSASCFQVVSLMRSLAQGGRTIICTIHQPSAKLFEMFDKLYILSQGQCIFKGIVTNLIPYLKGLGLHCPTYHNPADFIIEVASGEYGDLNPVLFRAVQNGMCTMAEKKSSPDKADSSCPAHCVTVRARQGTPRGRRSLTPTRISDSSIPLQDVDHIESHTFATSTSTQFCILFKRTFICILRDTVLTHLRFMSHICIGVLIGLLYLHIGNDAGKVFNNTGFLFFSMLFLMFAALMPTILTFPQEMSVFLREHLNYWYSLKAYYLAKTMADVPFQVICPIAYCSIVYWMTGQPPEATRFLLFSALATATALVAQSLGLLIGAASTSLQVATFVGPVTAIPVLLFSGFFVSFKTIPTYLQWSSYVSYVRYGFEGVILTIYAMEREDLECLEDFCPFQKPIKILQELDVEEAKLYLDFLILGIFFIILRLLAYLVLRYKVKSER</sequence>
<comment type="caution">
    <text evidence="9">The sequence shown here is derived from an EMBL/GenBank/DDBJ whole genome shotgun (WGS) entry which is preliminary data.</text>
</comment>
<accession>A0A7K9Z667</accession>
<dbReference type="InterPro" id="IPR003439">
    <property type="entry name" value="ABC_transporter-like_ATP-bd"/>
</dbReference>
<dbReference type="PROSITE" id="PS00211">
    <property type="entry name" value="ABC_TRANSPORTER_1"/>
    <property type="match status" value="1"/>
</dbReference>
<feature type="domain" description="ABC transporter" evidence="8">
    <location>
        <begin position="1"/>
        <end position="196"/>
    </location>
</feature>
<dbReference type="Proteomes" id="UP000522663">
    <property type="component" value="Unassembled WGS sequence"/>
</dbReference>
<feature type="transmembrane region" description="Helical" evidence="7">
    <location>
        <begin position="346"/>
        <end position="367"/>
    </location>
</feature>
<keyword evidence="10" id="KW-1185">Reference proteome</keyword>
<feature type="transmembrane region" description="Helical" evidence="7">
    <location>
        <begin position="454"/>
        <end position="476"/>
    </location>
</feature>
<dbReference type="GO" id="GO:0005886">
    <property type="term" value="C:plasma membrane"/>
    <property type="evidence" value="ECO:0007669"/>
    <property type="project" value="TreeGrafter"/>
</dbReference>
<evidence type="ECO:0000256" key="5">
    <source>
        <dbReference type="ARBA" id="ARBA00022989"/>
    </source>
</evidence>
<evidence type="ECO:0000313" key="9">
    <source>
        <dbReference type="EMBL" id="NXJ16784.1"/>
    </source>
</evidence>
<name>A0A7K9Z667_9GALL</name>
<dbReference type="Pfam" id="PF01061">
    <property type="entry name" value="ABC2_membrane"/>
    <property type="match status" value="1"/>
</dbReference>
<comment type="subcellular location">
    <subcellularLocation>
        <location evidence="1">Membrane</location>
        <topology evidence="1">Multi-pass membrane protein</topology>
    </subcellularLocation>
</comment>
<evidence type="ECO:0000256" key="2">
    <source>
        <dbReference type="ARBA" id="ARBA00005814"/>
    </source>
</evidence>
<dbReference type="InterPro" id="IPR027417">
    <property type="entry name" value="P-loop_NTPase"/>
</dbReference>
<feature type="non-terminal residue" evidence="9">
    <location>
        <position position="567"/>
    </location>
</feature>
<proteinExistence type="inferred from homology"/>
<dbReference type="FunFam" id="3.40.50.300:FF:001077">
    <property type="entry name" value="Uncharacterized protein, isoform A"/>
    <property type="match status" value="1"/>
</dbReference>
<dbReference type="PROSITE" id="PS50893">
    <property type="entry name" value="ABC_TRANSPORTER_2"/>
    <property type="match status" value="1"/>
</dbReference>
<evidence type="ECO:0000256" key="4">
    <source>
        <dbReference type="ARBA" id="ARBA00022692"/>
    </source>
</evidence>
<dbReference type="InterPro" id="IPR050352">
    <property type="entry name" value="ABCG_transporters"/>
</dbReference>
<dbReference type="Gene3D" id="3.40.50.300">
    <property type="entry name" value="P-loop containing nucleotide triphosphate hydrolases"/>
    <property type="match status" value="1"/>
</dbReference>
<keyword evidence="6 7" id="KW-0472">Membrane</keyword>
<dbReference type="EMBL" id="VXAB01015815">
    <property type="protein sequence ID" value="NXJ16784.1"/>
    <property type="molecule type" value="Genomic_DNA"/>
</dbReference>
<dbReference type="CDD" id="cd03213">
    <property type="entry name" value="ABCG_EPDR"/>
    <property type="match status" value="1"/>
</dbReference>
<dbReference type="OrthoDB" id="66620at2759"/>
<comment type="similarity">
    <text evidence="2">Belongs to the ABC transporter superfamily. ABCG family. Eye pigment precursor importer (TC 3.A.1.204) subfamily.</text>
</comment>
<dbReference type="GO" id="GO:0033344">
    <property type="term" value="P:cholesterol efflux"/>
    <property type="evidence" value="ECO:0007669"/>
    <property type="project" value="TreeGrafter"/>
</dbReference>
<dbReference type="SUPFAM" id="SSF52540">
    <property type="entry name" value="P-loop containing nucleoside triphosphate hydrolases"/>
    <property type="match status" value="1"/>
</dbReference>
<dbReference type="GO" id="GO:0034041">
    <property type="term" value="F:ABC-type sterol transporter activity"/>
    <property type="evidence" value="ECO:0007669"/>
    <property type="project" value="TreeGrafter"/>
</dbReference>
<feature type="transmembrane region" description="Helical" evidence="7">
    <location>
        <begin position="488"/>
        <end position="506"/>
    </location>
</feature>
<dbReference type="AlphaFoldDB" id="A0A7K9Z667"/>
<feature type="transmembrane region" description="Helical" evidence="7">
    <location>
        <begin position="424"/>
        <end position="448"/>
    </location>
</feature>
<dbReference type="Pfam" id="PF19055">
    <property type="entry name" value="ABC2_membrane_7"/>
    <property type="match status" value="1"/>
</dbReference>
<dbReference type="GO" id="GO:0005524">
    <property type="term" value="F:ATP binding"/>
    <property type="evidence" value="ECO:0007669"/>
    <property type="project" value="InterPro"/>
</dbReference>
<feature type="transmembrane region" description="Helical" evidence="7">
    <location>
        <begin position="317"/>
        <end position="334"/>
    </location>
</feature>
<reference evidence="9 10" key="1">
    <citation type="submission" date="2019-09" db="EMBL/GenBank/DDBJ databases">
        <title>Bird 10,000 Genomes (B10K) Project - Family phase.</title>
        <authorList>
            <person name="Zhang G."/>
        </authorList>
    </citation>
    <scope>NUCLEOTIDE SEQUENCE [LARGE SCALE GENOMIC DNA]</scope>
    <source>
        <strain evidence="9">B10K-DU-001-53</strain>
        <tissue evidence="9">Muscle</tissue>
    </source>
</reference>
<protein>
    <submittedName>
        <fullName evidence="9">ABCG4 protein</fullName>
    </submittedName>
</protein>
<dbReference type="GO" id="GO:0042632">
    <property type="term" value="P:cholesterol homeostasis"/>
    <property type="evidence" value="ECO:0007669"/>
    <property type="project" value="TreeGrafter"/>
</dbReference>
<keyword evidence="3" id="KW-0813">Transport</keyword>